<dbReference type="EMBL" id="JAVFWL010000001">
    <property type="protein sequence ID" value="KAK6731077.1"/>
    <property type="molecule type" value="Genomic_DNA"/>
</dbReference>
<evidence type="ECO:0008006" key="5">
    <source>
        <dbReference type="Google" id="ProtNLM"/>
    </source>
</evidence>
<evidence type="ECO:0000256" key="2">
    <source>
        <dbReference type="SAM" id="Phobius"/>
    </source>
</evidence>
<feature type="compositionally biased region" description="Low complexity" evidence="1">
    <location>
        <begin position="173"/>
        <end position="189"/>
    </location>
</feature>
<evidence type="ECO:0000256" key="1">
    <source>
        <dbReference type="SAM" id="MobiDB-lite"/>
    </source>
</evidence>
<name>A0ABR1BXK4_NECAM</name>
<evidence type="ECO:0000313" key="3">
    <source>
        <dbReference type="EMBL" id="KAK6731077.1"/>
    </source>
</evidence>
<feature type="region of interest" description="Disordered" evidence="1">
    <location>
        <begin position="1"/>
        <end position="23"/>
    </location>
</feature>
<protein>
    <recommendedName>
        <fullName evidence="5">HTH psq-type domain-containing protein</fullName>
    </recommendedName>
</protein>
<evidence type="ECO:0000313" key="4">
    <source>
        <dbReference type="Proteomes" id="UP001303046"/>
    </source>
</evidence>
<keyword evidence="2" id="KW-1133">Transmembrane helix</keyword>
<feature type="region of interest" description="Disordered" evidence="1">
    <location>
        <begin position="149"/>
        <end position="205"/>
    </location>
</feature>
<accession>A0ABR1BXK4</accession>
<proteinExistence type="predicted"/>
<reference evidence="3 4" key="1">
    <citation type="submission" date="2023-08" db="EMBL/GenBank/DDBJ databases">
        <title>A Necator americanus chromosomal reference genome.</title>
        <authorList>
            <person name="Ilik V."/>
            <person name="Petrzelkova K.J."/>
            <person name="Pardy F."/>
            <person name="Fuh T."/>
            <person name="Niatou-Singa F.S."/>
            <person name="Gouil Q."/>
            <person name="Baker L."/>
            <person name="Ritchie M.E."/>
            <person name="Jex A.R."/>
            <person name="Gazzola D."/>
            <person name="Li H."/>
            <person name="Toshio Fujiwara R."/>
            <person name="Zhan B."/>
            <person name="Aroian R.V."/>
            <person name="Pafco B."/>
            <person name="Schwarz E.M."/>
        </authorList>
    </citation>
    <scope>NUCLEOTIDE SEQUENCE [LARGE SCALE GENOMIC DNA]</scope>
    <source>
        <strain evidence="3 4">Aroian</strain>
        <tissue evidence="3">Whole animal</tissue>
    </source>
</reference>
<keyword evidence="2" id="KW-0472">Membrane</keyword>
<dbReference type="Gene3D" id="3.40.33.10">
    <property type="entry name" value="CAP"/>
    <property type="match status" value="1"/>
</dbReference>
<dbReference type="SUPFAM" id="SSF55797">
    <property type="entry name" value="PR-1-like"/>
    <property type="match status" value="1"/>
</dbReference>
<keyword evidence="4" id="KW-1185">Reference proteome</keyword>
<feature type="transmembrane region" description="Helical" evidence="2">
    <location>
        <begin position="327"/>
        <end position="351"/>
    </location>
</feature>
<dbReference type="InterPro" id="IPR035940">
    <property type="entry name" value="CAP_sf"/>
</dbReference>
<comment type="caution">
    <text evidence="3">The sequence shown here is derived from an EMBL/GenBank/DDBJ whole genome shotgun (WGS) entry which is preliminary data.</text>
</comment>
<dbReference type="Proteomes" id="UP001303046">
    <property type="component" value="Unassembled WGS sequence"/>
</dbReference>
<sequence length="357" mass="39184">MGSSTAPTVQPEPSPERLPPLPSLHHHLEEKRYDDRDHLENDLWAFFASELLEFYAKGIRDLMAYHKSISLGCFNALCPLPKRYDLVTTCVYGAVPKKGAPLYPTAQTTRGCTDSSTCNVGVHNPDCIREYDDEDATLAGLCRTDSKEMPATATVPHASTTEEIKVPSPPPKTTVSPTTRKTTTTSTTRKTTEQTGVAATTAASSSEMTDTLRDLVLKTHNDYRSFLSEGSVRNGKVGKPNLPTATNMLRMIMASTIGEEHMSDEIRKSILQEINQGVRKVELAKLFNVSRVTIFVFLKTPRAEGATYDMKDGTLIIREEKVPSRNVGGAGFVVSSSILSILTCLFVWPFFASTLCA</sequence>
<keyword evidence="2" id="KW-0812">Transmembrane</keyword>
<gene>
    <name evidence="3" type="primary">Necator_chrI.g3633</name>
    <name evidence="3" type="ORF">RB195_007504</name>
</gene>
<organism evidence="3 4">
    <name type="scientific">Necator americanus</name>
    <name type="common">Human hookworm</name>
    <dbReference type="NCBI Taxonomy" id="51031"/>
    <lineage>
        <taxon>Eukaryota</taxon>
        <taxon>Metazoa</taxon>
        <taxon>Ecdysozoa</taxon>
        <taxon>Nematoda</taxon>
        <taxon>Chromadorea</taxon>
        <taxon>Rhabditida</taxon>
        <taxon>Rhabditina</taxon>
        <taxon>Rhabditomorpha</taxon>
        <taxon>Strongyloidea</taxon>
        <taxon>Ancylostomatidae</taxon>
        <taxon>Bunostominae</taxon>
        <taxon>Necator</taxon>
    </lineage>
</organism>
<feature type="compositionally biased region" description="Pro residues" evidence="1">
    <location>
        <begin position="10"/>
        <end position="22"/>
    </location>
</feature>